<organism evidence="11 12">
    <name type="scientific">Zhongshania aliphaticivorans</name>
    <dbReference type="NCBI Taxonomy" id="1470434"/>
    <lineage>
        <taxon>Bacteria</taxon>
        <taxon>Pseudomonadati</taxon>
        <taxon>Pseudomonadota</taxon>
        <taxon>Gammaproteobacteria</taxon>
        <taxon>Cellvibrionales</taxon>
        <taxon>Spongiibacteraceae</taxon>
        <taxon>Zhongshania</taxon>
    </lineage>
</organism>
<dbReference type="Pfam" id="PF03737">
    <property type="entry name" value="RraA-like"/>
    <property type="match status" value="1"/>
</dbReference>
<comment type="catalytic activity">
    <reaction evidence="8 10">
        <text>oxaloacetate + H(+) = pyruvate + CO2</text>
        <dbReference type="Rhea" id="RHEA:15641"/>
        <dbReference type="ChEBI" id="CHEBI:15361"/>
        <dbReference type="ChEBI" id="CHEBI:15378"/>
        <dbReference type="ChEBI" id="CHEBI:16452"/>
        <dbReference type="ChEBI" id="CHEBI:16526"/>
        <dbReference type="EC" id="4.1.1.112"/>
    </reaction>
</comment>
<dbReference type="NCBIfam" id="NF009134">
    <property type="entry name" value="PRK12487.1"/>
    <property type="match status" value="1"/>
</dbReference>
<dbReference type="GO" id="GO:0008428">
    <property type="term" value="F:ribonuclease inhibitor activity"/>
    <property type="evidence" value="ECO:0007669"/>
    <property type="project" value="InterPro"/>
</dbReference>
<evidence type="ECO:0000256" key="2">
    <source>
        <dbReference type="ARBA" id="ARBA00001968"/>
    </source>
</evidence>
<evidence type="ECO:0000313" key="12">
    <source>
        <dbReference type="Proteomes" id="UP000074119"/>
    </source>
</evidence>
<protein>
    <recommendedName>
        <fullName evidence="10">4-hydroxy-4-methyl-2-oxoglutarate aldolase</fullName>
        <shortName evidence="10">HMG aldolase</shortName>
        <ecNumber evidence="10">4.1.1.112</ecNumber>
        <ecNumber evidence="10">4.1.3.17</ecNumber>
    </recommendedName>
    <alternativeName>
        <fullName evidence="10">Oxaloacetate decarboxylase</fullName>
    </alternativeName>
</protein>
<dbReference type="AlphaFoldDB" id="A0A127M1M8"/>
<evidence type="ECO:0000256" key="3">
    <source>
        <dbReference type="ARBA" id="ARBA00008621"/>
    </source>
</evidence>
<dbReference type="EC" id="4.1.1.112" evidence="10"/>
<comment type="subunit">
    <text evidence="4 10">Homotrimer.</text>
</comment>
<dbReference type="RefSeq" id="WP_062382842.1">
    <property type="nucleotide sequence ID" value="NZ_CP014544.1"/>
</dbReference>
<evidence type="ECO:0000256" key="5">
    <source>
        <dbReference type="ARBA" id="ARBA00022723"/>
    </source>
</evidence>
<comment type="similarity">
    <text evidence="3 10">Belongs to the class II aldolase/RraA-like family.</text>
</comment>
<dbReference type="SUPFAM" id="SSF89562">
    <property type="entry name" value="RraA-like"/>
    <property type="match status" value="1"/>
</dbReference>
<dbReference type="GO" id="GO:0051252">
    <property type="term" value="P:regulation of RNA metabolic process"/>
    <property type="evidence" value="ECO:0007669"/>
    <property type="project" value="InterPro"/>
</dbReference>
<dbReference type="InterPro" id="IPR010203">
    <property type="entry name" value="RraA"/>
</dbReference>
<evidence type="ECO:0000256" key="6">
    <source>
        <dbReference type="ARBA" id="ARBA00023239"/>
    </source>
</evidence>
<evidence type="ECO:0000313" key="11">
    <source>
        <dbReference type="EMBL" id="AMO67120.1"/>
    </source>
</evidence>
<dbReference type="GO" id="GO:0046872">
    <property type="term" value="F:metal ion binding"/>
    <property type="evidence" value="ECO:0007669"/>
    <property type="project" value="UniProtKB-KW"/>
</dbReference>
<evidence type="ECO:0000256" key="4">
    <source>
        <dbReference type="ARBA" id="ARBA00011233"/>
    </source>
</evidence>
<evidence type="ECO:0000256" key="9">
    <source>
        <dbReference type="PIRSR" id="PIRSR605493-1"/>
    </source>
</evidence>
<dbReference type="GO" id="GO:0008948">
    <property type="term" value="F:oxaloacetate decarboxylase activity"/>
    <property type="evidence" value="ECO:0007669"/>
    <property type="project" value="UniProtKB-EC"/>
</dbReference>
<dbReference type="Proteomes" id="UP000074119">
    <property type="component" value="Chromosome"/>
</dbReference>
<dbReference type="InterPro" id="IPR036704">
    <property type="entry name" value="RraA/RraA-like_sf"/>
</dbReference>
<dbReference type="PANTHER" id="PTHR33254:SF4">
    <property type="entry name" value="4-HYDROXY-4-METHYL-2-OXOGLUTARATE ALDOLASE 3-RELATED"/>
    <property type="match status" value="1"/>
</dbReference>
<comment type="catalytic activity">
    <reaction evidence="1 10">
        <text>4-hydroxy-4-methyl-2-oxoglutarate = 2 pyruvate</text>
        <dbReference type="Rhea" id="RHEA:22748"/>
        <dbReference type="ChEBI" id="CHEBI:15361"/>
        <dbReference type="ChEBI" id="CHEBI:58276"/>
        <dbReference type="EC" id="4.1.3.17"/>
    </reaction>
</comment>
<feature type="binding site" evidence="9">
    <location>
        <position position="99"/>
    </location>
    <ligand>
        <name>Mg(2+)</name>
        <dbReference type="ChEBI" id="CHEBI:18420"/>
    </ligand>
</feature>
<evidence type="ECO:0000256" key="10">
    <source>
        <dbReference type="RuleBase" id="RU004338"/>
    </source>
</evidence>
<reference evidence="11 12" key="1">
    <citation type="submission" date="2015-12" db="EMBL/GenBank/DDBJ databases">
        <authorList>
            <person name="Shamseldin A."/>
            <person name="Moawad H."/>
            <person name="Abd El-Rahim W.M."/>
            <person name="Sadowsky M.J."/>
        </authorList>
    </citation>
    <scope>NUCLEOTIDE SEQUENCE [LARGE SCALE GENOMIC DNA]</scope>
    <source>
        <strain evidence="11 12">SM2</strain>
    </source>
</reference>
<gene>
    <name evidence="11" type="ORF">AZF00_01830</name>
</gene>
<evidence type="ECO:0000256" key="1">
    <source>
        <dbReference type="ARBA" id="ARBA00001342"/>
    </source>
</evidence>
<dbReference type="CDD" id="cd16841">
    <property type="entry name" value="RraA_family"/>
    <property type="match status" value="1"/>
</dbReference>
<evidence type="ECO:0000256" key="7">
    <source>
        <dbReference type="ARBA" id="ARBA00025046"/>
    </source>
</evidence>
<dbReference type="STRING" id="1470434.AZF00_01830"/>
<keyword evidence="6 10" id="KW-0456">Lyase</keyword>
<keyword evidence="9" id="KW-0460">Magnesium</keyword>
<feature type="binding site" evidence="9">
    <location>
        <begin position="76"/>
        <end position="79"/>
    </location>
    <ligand>
        <name>substrate</name>
    </ligand>
</feature>
<dbReference type="EMBL" id="CP014544">
    <property type="protein sequence ID" value="AMO67120.1"/>
    <property type="molecule type" value="Genomic_DNA"/>
</dbReference>
<comment type="cofactor">
    <cofactor evidence="2 10">
        <name>a divalent metal cation</name>
        <dbReference type="ChEBI" id="CHEBI:60240"/>
    </cofactor>
</comment>
<sequence>MNTISTPDLCDEHGDNVRVLEVNFRHYGGKQHFWGEIVTIKCFEDNSKVAEVVKTPGNNRVLVVDGGASPRRSLLGDNLARAAADNGWRGIVIYGYLRDVEELANMPIGIMALGSVPRKTEKLGDGRCNIALEFGGTTLYPGEHLYADLSGAIISKQPLTDTL</sequence>
<name>A0A127M1M8_9GAMM</name>
<dbReference type="NCBIfam" id="TIGR01935">
    <property type="entry name" value="NOT-MenG"/>
    <property type="match status" value="1"/>
</dbReference>
<accession>A0A127M1M8</accession>
<dbReference type="Gene3D" id="3.50.30.40">
    <property type="entry name" value="Ribonuclease E inhibitor RraA/RraA-like"/>
    <property type="match status" value="1"/>
</dbReference>
<comment type="cofactor">
    <cofactor evidence="9">
        <name>Mg(2+)</name>
        <dbReference type="ChEBI" id="CHEBI:18420"/>
    </cofactor>
</comment>
<comment type="function">
    <text evidence="7 10">Catalyzes the aldol cleavage of 4-hydroxy-4-methyl-2-oxoglutarate (HMG) into 2 molecules of pyruvate. Also contains a secondary oxaloacetate (OAA) decarboxylase activity due to the common pyruvate enolate transition state formed following C-C bond cleavage in the retro-aldol and decarboxylation reactions.</text>
</comment>
<dbReference type="KEGG" id="zal:AZF00_01830"/>
<evidence type="ECO:0000256" key="8">
    <source>
        <dbReference type="ARBA" id="ARBA00047973"/>
    </source>
</evidence>
<proteinExistence type="inferred from homology"/>
<dbReference type="PANTHER" id="PTHR33254">
    <property type="entry name" value="4-HYDROXY-4-METHYL-2-OXOGLUTARATE ALDOLASE 3-RELATED"/>
    <property type="match status" value="1"/>
</dbReference>
<keyword evidence="5 9" id="KW-0479">Metal-binding</keyword>
<feature type="binding site" evidence="9">
    <location>
        <position position="98"/>
    </location>
    <ligand>
        <name>substrate</name>
    </ligand>
</feature>
<dbReference type="EC" id="4.1.3.17" evidence="10"/>
<dbReference type="GO" id="GO:0047443">
    <property type="term" value="F:4-hydroxy-4-methyl-2-oxoglutarate aldolase activity"/>
    <property type="evidence" value="ECO:0007669"/>
    <property type="project" value="UniProtKB-EC"/>
</dbReference>
<dbReference type="NCBIfam" id="NF006875">
    <property type="entry name" value="PRK09372.1"/>
    <property type="match status" value="1"/>
</dbReference>
<dbReference type="InterPro" id="IPR005493">
    <property type="entry name" value="RraA/RraA-like"/>
</dbReference>